<sequence length="52" mass="5838">IFALAMDILPIQGSAVPCECIFSPGKETMSMQQNWIGYELMEALQILKFSSR</sequence>
<dbReference type="AlphaFoldDB" id="A0A0D0DH82"/>
<organism evidence="1 2">
    <name type="scientific">Paxillus rubicundulus Ve08.2h10</name>
    <dbReference type="NCBI Taxonomy" id="930991"/>
    <lineage>
        <taxon>Eukaryota</taxon>
        <taxon>Fungi</taxon>
        <taxon>Dikarya</taxon>
        <taxon>Basidiomycota</taxon>
        <taxon>Agaricomycotina</taxon>
        <taxon>Agaricomycetes</taxon>
        <taxon>Agaricomycetidae</taxon>
        <taxon>Boletales</taxon>
        <taxon>Paxilineae</taxon>
        <taxon>Paxillaceae</taxon>
        <taxon>Paxillus</taxon>
    </lineage>
</organism>
<dbReference type="OrthoDB" id="3241084at2759"/>
<evidence type="ECO:0000313" key="1">
    <source>
        <dbReference type="EMBL" id="KIK97477.1"/>
    </source>
</evidence>
<gene>
    <name evidence="1" type="ORF">PAXRUDRAFT_95485</name>
</gene>
<dbReference type="HOGENOM" id="CLU_009123_15_4_1"/>
<feature type="non-terminal residue" evidence="1">
    <location>
        <position position="52"/>
    </location>
</feature>
<evidence type="ECO:0008006" key="3">
    <source>
        <dbReference type="Google" id="ProtNLM"/>
    </source>
</evidence>
<dbReference type="InParanoid" id="A0A0D0DH82"/>
<name>A0A0D0DH82_9AGAM</name>
<proteinExistence type="predicted"/>
<dbReference type="Proteomes" id="UP000054538">
    <property type="component" value="Unassembled WGS sequence"/>
</dbReference>
<keyword evidence="2" id="KW-1185">Reference proteome</keyword>
<reference evidence="1 2" key="1">
    <citation type="submission" date="2014-04" db="EMBL/GenBank/DDBJ databases">
        <authorList>
            <consortium name="DOE Joint Genome Institute"/>
            <person name="Kuo A."/>
            <person name="Kohler A."/>
            <person name="Jargeat P."/>
            <person name="Nagy L.G."/>
            <person name="Floudas D."/>
            <person name="Copeland A."/>
            <person name="Barry K.W."/>
            <person name="Cichocki N."/>
            <person name="Veneault-Fourrey C."/>
            <person name="LaButti K."/>
            <person name="Lindquist E.A."/>
            <person name="Lipzen A."/>
            <person name="Lundell T."/>
            <person name="Morin E."/>
            <person name="Murat C."/>
            <person name="Sun H."/>
            <person name="Tunlid A."/>
            <person name="Henrissat B."/>
            <person name="Grigoriev I.V."/>
            <person name="Hibbett D.S."/>
            <person name="Martin F."/>
            <person name="Nordberg H.P."/>
            <person name="Cantor M.N."/>
            <person name="Hua S.X."/>
        </authorList>
    </citation>
    <scope>NUCLEOTIDE SEQUENCE [LARGE SCALE GENOMIC DNA]</scope>
    <source>
        <strain evidence="1 2">Ve08.2h10</strain>
    </source>
</reference>
<dbReference type="InterPro" id="IPR012337">
    <property type="entry name" value="RNaseH-like_sf"/>
</dbReference>
<accession>A0A0D0DH82</accession>
<evidence type="ECO:0000313" key="2">
    <source>
        <dbReference type="Proteomes" id="UP000054538"/>
    </source>
</evidence>
<reference evidence="2" key="2">
    <citation type="submission" date="2015-01" db="EMBL/GenBank/DDBJ databases">
        <title>Evolutionary Origins and Diversification of the Mycorrhizal Mutualists.</title>
        <authorList>
            <consortium name="DOE Joint Genome Institute"/>
            <consortium name="Mycorrhizal Genomics Consortium"/>
            <person name="Kohler A."/>
            <person name="Kuo A."/>
            <person name="Nagy L.G."/>
            <person name="Floudas D."/>
            <person name="Copeland A."/>
            <person name="Barry K.W."/>
            <person name="Cichocki N."/>
            <person name="Veneault-Fourrey C."/>
            <person name="LaButti K."/>
            <person name="Lindquist E.A."/>
            <person name="Lipzen A."/>
            <person name="Lundell T."/>
            <person name="Morin E."/>
            <person name="Murat C."/>
            <person name="Riley R."/>
            <person name="Ohm R."/>
            <person name="Sun H."/>
            <person name="Tunlid A."/>
            <person name="Henrissat B."/>
            <person name="Grigoriev I.V."/>
            <person name="Hibbett D.S."/>
            <person name="Martin F."/>
        </authorList>
    </citation>
    <scope>NUCLEOTIDE SEQUENCE [LARGE SCALE GENOMIC DNA]</scope>
    <source>
        <strain evidence="2">Ve08.2h10</strain>
    </source>
</reference>
<feature type="non-terminal residue" evidence="1">
    <location>
        <position position="1"/>
    </location>
</feature>
<dbReference type="EMBL" id="KN824934">
    <property type="protein sequence ID" value="KIK97477.1"/>
    <property type="molecule type" value="Genomic_DNA"/>
</dbReference>
<protein>
    <recommendedName>
        <fullName evidence="3">HAT C-terminal dimerisation domain-containing protein</fullName>
    </recommendedName>
</protein>
<dbReference type="SUPFAM" id="SSF53098">
    <property type="entry name" value="Ribonuclease H-like"/>
    <property type="match status" value="1"/>
</dbReference>